<dbReference type="Pfam" id="PF14804">
    <property type="entry name" value="Jag_N"/>
    <property type="match status" value="1"/>
</dbReference>
<dbReference type="Gene3D" id="3.30.300.20">
    <property type="match status" value="1"/>
</dbReference>
<dbReference type="Pfam" id="PF13083">
    <property type="entry name" value="KH_KhpA-B"/>
    <property type="match status" value="1"/>
</dbReference>
<keyword evidence="1 6" id="KW-0963">Cytoplasm</keyword>
<dbReference type="InterPro" id="IPR036867">
    <property type="entry name" value="R3H_dom_sf"/>
</dbReference>
<dbReference type="SUPFAM" id="SSF82708">
    <property type="entry name" value="R3H domain"/>
    <property type="match status" value="1"/>
</dbReference>
<feature type="region of interest" description="Jag_N domain" evidence="6">
    <location>
        <begin position="5"/>
        <end position="55"/>
    </location>
</feature>
<dbReference type="PANTHER" id="PTHR35800">
    <property type="entry name" value="PROTEIN JAG"/>
    <property type="match status" value="1"/>
</dbReference>
<accession>A0A1L8CT47</accession>
<dbReference type="CDD" id="cd02414">
    <property type="entry name" value="KH-II_Jag"/>
    <property type="match status" value="1"/>
</dbReference>
<name>A0A1L8CT47_9THEO</name>
<evidence type="ECO:0000256" key="6">
    <source>
        <dbReference type="HAMAP-Rule" id="MF_00867"/>
    </source>
</evidence>
<organism evidence="8 9">
    <name type="scientific">Carboxydothermus pertinax</name>
    <dbReference type="NCBI Taxonomy" id="870242"/>
    <lineage>
        <taxon>Bacteria</taxon>
        <taxon>Bacillati</taxon>
        <taxon>Bacillota</taxon>
        <taxon>Clostridia</taxon>
        <taxon>Thermoanaerobacterales</taxon>
        <taxon>Thermoanaerobacteraceae</taxon>
        <taxon>Carboxydothermus</taxon>
    </lineage>
</organism>
<dbReference type="InterPro" id="IPR034079">
    <property type="entry name" value="R3H_KhpB"/>
</dbReference>
<dbReference type="GO" id="GO:0008360">
    <property type="term" value="P:regulation of cell shape"/>
    <property type="evidence" value="ECO:0007669"/>
    <property type="project" value="UniProtKB-KW"/>
</dbReference>
<dbReference type="GO" id="GO:0009252">
    <property type="term" value="P:peptidoglycan biosynthetic process"/>
    <property type="evidence" value="ECO:0007669"/>
    <property type="project" value="UniProtKB-UniRule"/>
</dbReference>
<comment type="caution">
    <text evidence="8">The sequence shown here is derived from an EMBL/GenBank/DDBJ whole genome shotgun (WGS) entry which is preliminary data.</text>
</comment>
<keyword evidence="3 6" id="KW-0133">Cell shape</keyword>
<dbReference type="Proteomes" id="UP000187485">
    <property type="component" value="Unassembled WGS sequence"/>
</dbReference>
<dbReference type="InterPro" id="IPR038247">
    <property type="entry name" value="Jag_N_dom_sf"/>
</dbReference>
<keyword evidence="2 6" id="KW-0694">RNA-binding</keyword>
<evidence type="ECO:0000256" key="3">
    <source>
        <dbReference type="ARBA" id="ARBA00022960"/>
    </source>
</evidence>
<dbReference type="PANTHER" id="PTHR35800:SF1">
    <property type="entry name" value="RNA-BINDING PROTEIN KHPB"/>
    <property type="match status" value="1"/>
</dbReference>
<dbReference type="EMBL" id="BDJK01000009">
    <property type="protein sequence ID" value="GAV22091.1"/>
    <property type="molecule type" value="Genomic_DNA"/>
</dbReference>
<dbReference type="RefSeq" id="WP_075858533.1">
    <property type="nucleotide sequence ID" value="NZ_BDJK01000009.1"/>
</dbReference>
<dbReference type="PROSITE" id="PS51061">
    <property type="entry name" value="R3H"/>
    <property type="match status" value="1"/>
</dbReference>
<dbReference type="GO" id="GO:0003677">
    <property type="term" value="F:DNA binding"/>
    <property type="evidence" value="ECO:0007669"/>
    <property type="project" value="UniProtKB-KW"/>
</dbReference>
<evidence type="ECO:0000256" key="4">
    <source>
        <dbReference type="ARBA" id="ARBA00023186"/>
    </source>
</evidence>
<dbReference type="STRING" id="870242.cpu_06010"/>
<dbReference type="GO" id="GO:0005737">
    <property type="term" value="C:cytoplasm"/>
    <property type="evidence" value="ECO:0007669"/>
    <property type="project" value="UniProtKB-SubCell"/>
</dbReference>
<reference evidence="9" key="1">
    <citation type="submission" date="2016-12" db="EMBL/GenBank/DDBJ databases">
        <title>Draft Genome Sequences od Carboxydothermus pertinax and islandicus, Hydrogenogenic Carboxydotrophic Bacteria.</title>
        <authorList>
            <person name="Fukuyama Y."/>
            <person name="Ohmae K."/>
            <person name="Yoneda Y."/>
            <person name="Yoshida T."/>
            <person name="Sako Y."/>
        </authorList>
    </citation>
    <scope>NUCLEOTIDE SEQUENCE [LARGE SCALE GENOMIC DNA]</scope>
    <source>
        <strain evidence="9">Ug1</strain>
    </source>
</reference>
<dbReference type="OrthoDB" id="9794483at2"/>
<comment type="subunit">
    <text evidence="6">Forms a complex with KhpA.</text>
</comment>
<dbReference type="SMART" id="SM01245">
    <property type="entry name" value="Jag_N"/>
    <property type="match status" value="1"/>
</dbReference>
<evidence type="ECO:0000256" key="2">
    <source>
        <dbReference type="ARBA" id="ARBA00022884"/>
    </source>
</evidence>
<proteinExistence type="inferred from homology"/>
<dbReference type="NCBIfam" id="NF041568">
    <property type="entry name" value="Jag_EloR"/>
    <property type="match status" value="1"/>
</dbReference>
<keyword evidence="8" id="KW-0238">DNA-binding</keyword>
<dbReference type="Gene3D" id="3.30.30.80">
    <property type="entry name" value="probable RNA-binding protein from clostridium symbiosum atcc 14940"/>
    <property type="match status" value="1"/>
</dbReference>
<feature type="domain" description="R3H" evidence="7">
    <location>
        <begin position="140"/>
        <end position="206"/>
    </location>
</feature>
<dbReference type="InterPro" id="IPR039247">
    <property type="entry name" value="KhpB"/>
</dbReference>
<dbReference type="AlphaFoldDB" id="A0A1L8CT47"/>
<dbReference type="GO" id="GO:0071555">
    <property type="term" value="P:cell wall organization"/>
    <property type="evidence" value="ECO:0007669"/>
    <property type="project" value="UniProtKB-KW"/>
</dbReference>
<dbReference type="Pfam" id="PF01424">
    <property type="entry name" value="R3H"/>
    <property type="match status" value="1"/>
</dbReference>
<comment type="similarity">
    <text evidence="6">Belongs to the KhpB RNA-binding protein family.</text>
</comment>
<evidence type="ECO:0000313" key="8">
    <source>
        <dbReference type="EMBL" id="GAV22091.1"/>
    </source>
</evidence>
<comment type="subcellular location">
    <subcellularLocation>
        <location evidence="6">Cytoplasm</location>
    </subcellularLocation>
</comment>
<dbReference type="InterPro" id="IPR038008">
    <property type="entry name" value="Jag_KH"/>
</dbReference>
<protein>
    <recommendedName>
        <fullName evidence="6">RNA-binding protein KhpB</fullName>
    </recommendedName>
    <alternativeName>
        <fullName evidence="6">RNA-binding protein EloR</fullName>
    </alternativeName>
</protein>
<comment type="domain">
    <text evidence="6">Has an N-terminal Jag-N domain and 2 RNA-binding domains (KH and R3H).</text>
</comment>
<dbReference type="HAMAP" id="MF_00867">
    <property type="entry name" value="KhpB"/>
    <property type="match status" value="1"/>
</dbReference>
<gene>
    <name evidence="6" type="primary">khpB</name>
    <name evidence="6" type="synonym">eloR</name>
    <name evidence="8" type="ORF">cpu_06010</name>
</gene>
<dbReference type="SMART" id="SM00393">
    <property type="entry name" value="R3H"/>
    <property type="match status" value="1"/>
</dbReference>
<comment type="function">
    <text evidence="6">A probable RNA chaperone. Forms a complex with KhpA which binds to cellular RNA and controls its expression. Plays a role in peptidoglycan (PG) homeostasis and cell length regulation.</text>
</comment>
<dbReference type="InterPro" id="IPR032782">
    <property type="entry name" value="KhpB_N"/>
</dbReference>
<evidence type="ECO:0000313" key="9">
    <source>
        <dbReference type="Proteomes" id="UP000187485"/>
    </source>
</evidence>
<keyword evidence="5 6" id="KW-0961">Cell wall biogenesis/degradation</keyword>
<keyword evidence="4 6" id="KW-0143">Chaperone</keyword>
<dbReference type="GO" id="GO:0003723">
    <property type="term" value="F:RNA binding"/>
    <property type="evidence" value="ECO:0007669"/>
    <property type="project" value="UniProtKB-UniRule"/>
</dbReference>
<dbReference type="Gene3D" id="3.30.1370.50">
    <property type="entry name" value="R3H-like domain"/>
    <property type="match status" value="1"/>
</dbReference>
<evidence type="ECO:0000259" key="7">
    <source>
        <dbReference type="PROSITE" id="PS51061"/>
    </source>
</evidence>
<sequence length="206" mass="23343">MREIEVTGKTVEEAINLGIKKLGVNRADVEIEILEQPTKGILGIFGQKPAKVKLTVKSKVVEKAKKFLDEVINSMGVKVSFEVFPREEHILINLYGNDVGVLIGHRGETLDALQFLTNLAANKKEEQPQRIVLDAQGYRERREKTLIRLAEKVAEKVKQKGRPFALEPMTPQERRIIHTALQNHEGVYTYSEGEEPNRKVIIAPKR</sequence>
<dbReference type="CDD" id="cd02644">
    <property type="entry name" value="R3H_jag"/>
    <property type="match status" value="1"/>
</dbReference>
<evidence type="ECO:0000256" key="1">
    <source>
        <dbReference type="ARBA" id="ARBA00022490"/>
    </source>
</evidence>
<dbReference type="InterPro" id="IPR015946">
    <property type="entry name" value="KH_dom-like_a/b"/>
</dbReference>
<keyword evidence="9" id="KW-1185">Reference proteome</keyword>
<evidence type="ECO:0000256" key="5">
    <source>
        <dbReference type="ARBA" id="ARBA00023316"/>
    </source>
</evidence>
<dbReference type="InterPro" id="IPR001374">
    <property type="entry name" value="R3H_dom"/>
</dbReference>